<evidence type="ECO:0000313" key="2">
    <source>
        <dbReference type="EMBL" id="GJC91149.1"/>
    </source>
</evidence>
<accession>A0AA37M092</accession>
<evidence type="ECO:0000313" key="3">
    <source>
        <dbReference type="Proteomes" id="UP001055172"/>
    </source>
</evidence>
<feature type="region of interest" description="Disordered" evidence="1">
    <location>
        <begin position="11"/>
        <end position="33"/>
    </location>
</feature>
<organism evidence="2 3">
    <name type="scientific">Colletotrichum liriopes</name>
    <dbReference type="NCBI Taxonomy" id="708192"/>
    <lineage>
        <taxon>Eukaryota</taxon>
        <taxon>Fungi</taxon>
        <taxon>Dikarya</taxon>
        <taxon>Ascomycota</taxon>
        <taxon>Pezizomycotina</taxon>
        <taxon>Sordariomycetes</taxon>
        <taxon>Hypocreomycetidae</taxon>
        <taxon>Glomerellales</taxon>
        <taxon>Glomerellaceae</taxon>
        <taxon>Colletotrichum</taxon>
        <taxon>Colletotrichum spaethianum species complex</taxon>
    </lineage>
</organism>
<protein>
    <submittedName>
        <fullName evidence="2">Uncharacterized protein</fullName>
    </submittedName>
</protein>
<comment type="caution">
    <text evidence="2">The sequence shown here is derived from an EMBL/GenBank/DDBJ whole genome shotgun (WGS) entry which is preliminary data.</text>
</comment>
<evidence type="ECO:0000256" key="1">
    <source>
        <dbReference type="SAM" id="MobiDB-lite"/>
    </source>
</evidence>
<gene>
    <name evidence="2" type="ORF">ColLi_13987</name>
</gene>
<keyword evidence="3" id="KW-1185">Reference proteome</keyword>
<proteinExistence type="predicted"/>
<sequence>MWWFSGILSAGLASPSRKSPETNSAHDDDELAAVPGGSSWTGYRSRMRSDIDSTLLAASSAAAASREASAVCLVWLMRMVIVRRRDGVAVPVLSPSSSPSPSPPARMMALETGPLAWPSARTDGLRGLAAHDTDEARRLEQGEEVSQRRQDLICVSREGQDNILALKRDLVDILGLVYWVVAIAEEGLAVDVDRLRVSDLVLSAAGLAGGPVGKVELDGGGRRVVVVVTISAVDSWKGFEGTFTGKVPRRGSR</sequence>
<reference evidence="2 3" key="1">
    <citation type="submission" date="2021-07" db="EMBL/GenBank/DDBJ databases">
        <title>Genome data of Colletotrichum spaethianum.</title>
        <authorList>
            <person name="Utami Y.D."/>
            <person name="Hiruma K."/>
        </authorList>
    </citation>
    <scope>NUCLEOTIDE SEQUENCE [LARGE SCALE GENOMIC DNA]</scope>
    <source>
        <strain evidence="2 3">MAFF 242679</strain>
    </source>
</reference>
<dbReference type="AlphaFoldDB" id="A0AA37M092"/>
<dbReference type="Proteomes" id="UP001055172">
    <property type="component" value="Unassembled WGS sequence"/>
</dbReference>
<dbReference type="EMBL" id="BPPX01000073">
    <property type="protein sequence ID" value="GJC91149.1"/>
    <property type="molecule type" value="Genomic_DNA"/>
</dbReference>
<name>A0AA37M092_9PEZI</name>